<comment type="similarity">
    <text evidence="10">Belongs to the LpxB family.</text>
</comment>
<organism evidence="11 12">
    <name type="scientific">Helicobacter pylori NY40</name>
    <dbReference type="NCBI Taxonomy" id="1426844"/>
    <lineage>
        <taxon>Bacteria</taxon>
        <taxon>Pseudomonadati</taxon>
        <taxon>Campylobacterota</taxon>
        <taxon>Epsilonproteobacteria</taxon>
        <taxon>Campylobacterales</taxon>
        <taxon>Helicobacteraceae</taxon>
        <taxon>Helicobacter</taxon>
    </lineage>
</organism>
<keyword evidence="4 10" id="KW-0444">Lipid biosynthesis</keyword>
<evidence type="ECO:0000256" key="8">
    <source>
        <dbReference type="ARBA" id="ARBA00023098"/>
    </source>
</evidence>
<evidence type="ECO:0000313" key="11">
    <source>
        <dbReference type="EMBL" id="BAO98556.1"/>
    </source>
</evidence>
<dbReference type="GO" id="GO:0009245">
    <property type="term" value="P:lipid A biosynthetic process"/>
    <property type="evidence" value="ECO:0007669"/>
    <property type="project" value="UniProtKB-UniRule"/>
</dbReference>
<dbReference type="HAMAP" id="MF_00392">
    <property type="entry name" value="LpxB"/>
    <property type="match status" value="1"/>
</dbReference>
<name>A0A060Q233_HELPX</name>
<evidence type="ECO:0000256" key="6">
    <source>
        <dbReference type="ARBA" id="ARBA00022676"/>
    </source>
</evidence>
<evidence type="ECO:0000256" key="10">
    <source>
        <dbReference type="HAMAP-Rule" id="MF_00392"/>
    </source>
</evidence>
<dbReference type="EC" id="2.4.1.182" evidence="2 10"/>
<reference evidence="11 12" key="1">
    <citation type="submission" date="2013-11" db="EMBL/GenBank/DDBJ databases">
        <title>Estimation of Helicobacter pylori bacteriophage ecology using H. pylori isolates.</title>
        <authorList>
            <person name="Uchiyama J."/>
            <person name="Takemura-Uchiyama I."/>
            <person name="Ujihara T."/>
            <person name="Matsuzaki S."/>
        </authorList>
    </citation>
    <scope>NUCLEOTIDE SEQUENCE [LARGE SCALE GENOMIC DNA]</scope>
    <source>
        <strain evidence="11 12">NY40</strain>
    </source>
</reference>
<evidence type="ECO:0000256" key="9">
    <source>
        <dbReference type="ARBA" id="ARBA00048975"/>
    </source>
</evidence>
<evidence type="ECO:0000256" key="7">
    <source>
        <dbReference type="ARBA" id="ARBA00022679"/>
    </source>
</evidence>
<dbReference type="GO" id="GO:0005543">
    <property type="term" value="F:phospholipid binding"/>
    <property type="evidence" value="ECO:0007669"/>
    <property type="project" value="TreeGrafter"/>
</dbReference>
<dbReference type="GO" id="GO:0016020">
    <property type="term" value="C:membrane"/>
    <property type="evidence" value="ECO:0007669"/>
    <property type="project" value="GOC"/>
</dbReference>
<comment type="function">
    <text evidence="1 10">Condensation of UDP-2,3-diacylglucosamine and 2,3-diacylglucosamine-1-phosphate to form lipid A disaccharide, a precursor of lipid A, a phosphorylated glycolipid that anchors the lipopolysaccharide to the outer membrane of the cell.</text>
</comment>
<evidence type="ECO:0000256" key="3">
    <source>
        <dbReference type="ARBA" id="ARBA00020902"/>
    </source>
</evidence>
<dbReference type="PANTHER" id="PTHR30372">
    <property type="entry name" value="LIPID-A-DISACCHARIDE SYNTHASE"/>
    <property type="match status" value="1"/>
</dbReference>
<dbReference type="AlphaFoldDB" id="A0A060Q233"/>
<dbReference type="RefSeq" id="WP_041051601.1">
    <property type="nucleotide sequence ID" value="NZ_AP014523.1"/>
</dbReference>
<evidence type="ECO:0000256" key="5">
    <source>
        <dbReference type="ARBA" id="ARBA00022556"/>
    </source>
</evidence>
<dbReference type="SUPFAM" id="SSF53756">
    <property type="entry name" value="UDP-Glycosyltransferase/glycogen phosphorylase"/>
    <property type="match status" value="1"/>
</dbReference>
<dbReference type="PANTHER" id="PTHR30372:SF4">
    <property type="entry name" value="LIPID-A-DISACCHARIDE SYNTHASE, MITOCHONDRIAL-RELATED"/>
    <property type="match status" value="1"/>
</dbReference>
<comment type="catalytic activity">
    <reaction evidence="9 10">
        <text>a lipid X + a UDP-2-N,3-O-bis[(3R)-3-hydroxyacyl]-alpha-D-glucosamine = a lipid A disaccharide + UDP + H(+)</text>
        <dbReference type="Rhea" id="RHEA:67828"/>
        <dbReference type="ChEBI" id="CHEBI:15378"/>
        <dbReference type="ChEBI" id="CHEBI:58223"/>
        <dbReference type="ChEBI" id="CHEBI:137748"/>
        <dbReference type="ChEBI" id="CHEBI:176338"/>
        <dbReference type="ChEBI" id="CHEBI:176343"/>
        <dbReference type="EC" id="2.4.1.182"/>
    </reaction>
</comment>
<protein>
    <recommendedName>
        <fullName evidence="3 10">Lipid-A-disaccharide synthase</fullName>
        <ecNumber evidence="2 10">2.4.1.182</ecNumber>
    </recommendedName>
</protein>
<keyword evidence="6 10" id="KW-0328">Glycosyltransferase</keyword>
<evidence type="ECO:0000256" key="2">
    <source>
        <dbReference type="ARBA" id="ARBA00012687"/>
    </source>
</evidence>
<gene>
    <name evidence="10" type="primary">lpxB</name>
    <name evidence="11" type="ORF">NY40_1551</name>
</gene>
<dbReference type="NCBIfam" id="TIGR00215">
    <property type="entry name" value="lpxB"/>
    <property type="match status" value="1"/>
</dbReference>
<dbReference type="Pfam" id="PF02684">
    <property type="entry name" value="LpxB"/>
    <property type="match status" value="1"/>
</dbReference>
<sequence>MPTILVSALEASSNIHLEELRRNLPKDYRFIGVFEGEDALYSPREFSVMGFRDVIGRLGFLLKAHKEMVQLAKQADMVLLMDSSSFNIPLAKKIKKQDPHKKIMYYILPQVWAWKKWRAKSLEKYCDFLGAILPFEVGYYQKKAQYVGHPLLDEIKYYKKDIKGETLVFMPGSRKSEIAKMFPLFVKVAQILEQNEGFKRRVLVVPSFFKGLDLKALYGEDIELFEISYDAHRSLFEAEFAFICSGTATLEAALIGTPFVLAYRAKTMDFLIARMLVNLHYIGLANIFYNALNDETPGLGESQLHPELIQHFLSVEGLLKAYKEMDRERYFKESLRLREYLASGSARKVANEMAFLLNLT</sequence>
<comment type="pathway">
    <text evidence="10">Bacterial outer membrane biogenesis; LPS lipid A biosynthesis.</text>
</comment>
<evidence type="ECO:0000256" key="4">
    <source>
        <dbReference type="ARBA" id="ARBA00022516"/>
    </source>
</evidence>
<evidence type="ECO:0000256" key="1">
    <source>
        <dbReference type="ARBA" id="ARBA00002056"/>
    </source>
</evidence>
<dbReference type="InterPro" id="IPR003835">
    <property type="entry name" value="Glyco_trans_19"/>
</dbReference>
<accession>A0A060Q233</accession>
<dbReference type="Proteomes" id="UP000031662">
    <property type="component" value="Chromosome"/>
</dbReference>
<dbReference type="UniPathway" id="UPA00973"/>
<keyword evidence="8 10" id="KW-0443">Lipid metabolism</keyword>
<dbReference type="HOGENOM" id="CLU_036577_3_1_7"/>
<dbReference type="EMBL" id="AP014523">
    <property type="protein sequence ID" value="BAO98556.1"/>
    <property type="molecule type" value="Genomic_DNA"/>
</dbReference>
<proteinExistence type="inferred from homology"/>
<evidence type="ECO:0000313" key="12">
    <source>
        <dbReference type="Proteomes" id="UP000031662"/>
    </source>
</evidence>
<keyword evidence="7 10" id="KW-0808">Transferase</keyword>
<keyword evidence="5 10" id="KW-0441">Lipid A biosynthesis</keyword>
<dbReference type="GO" id="GO:0008915">
    <property type="term" value="F:lipid-A-disaccharide synthase activity"/>
    <property type="evidence" value="ECO:0007669"/>
    <property type="project" value="UniProtKB-UniRule"/>
</dbReference>